<keyword evidence="2" id="KW-1185">Reference proteome</keyword>
<evidence type="ECO:0000313" key="1">
    <source>
        <dbReference type="EMBL" id="KAI5653812.1"/>
    </source>
</evidence>
<evidence type="ECO:0000313" key="2">
    <source>
        <dbReference type="Proteomes" id="UP001060085"/>
    </source>
</evidence>
<reference evidence="2" key="1">
    <citation type="journal article" date="2023" name="Nat. Plants">
        <title>Single-cell RNA sequencing provides a high-resolution roadmap for understanding the multicellular compartmentation of specialized metabolism.</title>
        <authorList>
            <person name="Sun S."/>
            <person name="Shen X."/>
            <person name="Li Y."/>
            <person name="Li Y."/>
            <person name="Wang S."/>
            <person name="Li R."/>
            <person name="Zhang H."/>
            <person name="Shen G."/>
            <person name="Guo B."/>
            <person name="Wei J."/>
            <person name="Xu J."/>
            <person name="St-Pierre B."/>
            <person name="Chen S."/>
            <person name="Sun C."/>
        </authorList>
    </citation>
    <scope>NUCLEOTIDE SEQUENCE [LARGE SCALE GENOMIC DNA]</scope>
</reference>
<dbReference type="EMBL" id="CM044707">
    <property type="protein sequence ID" value="KAI5653812.1"/>
    <property type="molecule type" value="Genomic_DNA"/>
</dbReference>
<protein>
    <submittedName>
        <fullName evidence="1">Uncharacterized protein</fullName>
    </submittedName>
</protein>
<sequence length="605" mass="68529">MKCPDNYNRTKVEKRVARRGVNGCTPSGYSQTQTHTLIVKHGPRPRLRPSGYKIYGPRLDPSGSRVSSYPTQTHVIKSIWVWLWLVEHERLHLICFNCKEFGLREGSCPRAATMEVQVEPESRPSLASVTNAALEAKRATWADKNSLSGPWILPKKPIRHKLGLQICCPWSNGQYVVMDEEISVLKKKLVDIPNPFEIDKVHGLTHEGLNQLSSSSPGEISVVGLTKKKSWTRMKTKQNHLPVDNEPTGGRSASMVPAVAAVELPSIQSSLLNPPRGDDLMEDENFLPFSQLLHLPRTTSNHYPILLKMDTKYTGKTRHQDFRILLSWFQHDGFGETSTWILAAYDLLLFGFASKKQAYIMEEVIKKFCRQSGQRVNVEKSQLTFSANVQPEIALGLSTSFGTSVSQSLGTYLAYLSFTNGDTKNSMKLHIVAWTKIWKPKDRGGFGLWKVFRTAYSSWRGLVEGYKFLKKGLSWEIGDGNFVHFWLEDCLVLEKFNLVHLSPLASNLDKPRWKLDSRGIFSSKSAHLLLQEPSSVSNPNLKAIWKFQGPLRFSFFLWKVWYCSLKTRVLLVSRGIGVSPFCLQFGDSLEHDFHVFRDCPDEAGV</sequence>
<name>A0ACC0A046_CATRO</name>
<organism evidence="1 2">
    <name type="scientific">Catharanthus roseus</name>
    <name type="common">Madagascar periwinkle</name>
    <name type="synonym">Vinca rosea</name>
    <dbReference type="NCBI Taxonomy" id="4058"/>
    <lineage>
        <taxon>Eukaryota</taxon>
        <taxon>Viridiplantae</taxon>
        <taxon>Streptophyta</taxon>
        <taxon>Embryophyta</taxon>
        <taxon>Tracheophyta</taxon>
        <taxon>Spermatophyta</taxon>
        <taxon>Magnoliopsida</taxon>
        <taxon>eudicotyledons</taxon>
        <taxon>Gunneridae</taxon>
        <taxon>Pentapetalae</taxon>
        <taxon>asterids</taxon>
        <taxon>lamiids</taxon>
        <taxon>Gentianales</taxon>
        <taxon>Apocynaceae</taxon>
        <taxon>Rauvolfioideae</taxon>
        <taxon>Vinceae</taxon>
        <taxon>Catharanthinae</taxon>
        <taxon>Catharanthus</taxon>
    </lineage>
</organism>
<gene>
    <name evidence="1" type="ORF">M9H77_30999</name>
</gene>
<comment type="caution">
    <text evidence="1">The sequence shown here is derived from an EMBL/GenBank/DDBJ whole genome shotgun (WGS) entry which is preliminary data.</text>
</comment>
<proteinExistence type="predicted"/>
<accession>A0ACC0A046</accession>
<dbReference type="Proteomes" id="UP001060085">
    <property type="component" value="Linkage Group LG07"/>
</dbReference>